<evidence type="ECO:0000256" key="9">
    <source>
        <dbReference type="RuleBase" id="RU363011"/>
    </source>
</evidence>
<dbReference type="Pfam" id="PF04418">
    <property type="entry name" value="DUF543"/>
    <property type="match status" value="1"/>
</dbReference>
<keyword evidence="8 9" id="KW-0472">Membrane</keyword>
<evidence type="ECO:0000256" key="1">
    <source>
        <dbReference type="ARBA" id="ARBA00002689"/>
    </source>
</evidence>
<evidence type="ECO:0000256" key="8">
    <source>
        <dbReference type="ARBA" id="ARBA00023136"/>
    </source>
</evidence>
<evidence type="ECO:0000256" key="4">
    <source>
        <dbReference type="ARBA" id="ARBA00022692"/>
    </source>
</evidence>
<evidence type="ECO:0000256" key="3">
    <source>
        <dbReference type="ARBA" id="ARBA00006792"/>
    </source>
</evidence>
<evidence type="ECO:0000256" key="5">
    <source>
        <dbReference type="ARBA" id="ARBA00022792"/>
    </source>
</evidence>
<dbReference type="GO" id="GO:0061617">
    <property type="term" value="C:MICOS complex"/>
    <property type="evidence" value="ECO:0007669"/>
    <property type="project" value="UniProtKB-UniRule"/>
</dbReference>
<organism evidence="10 11">
    <name type="scientific">Holothuria leucospilota</name>
    <name type="common">Black long sea cucumber</name>
    <name type="synonym">Mertensiothuria leucospilota</name>
    <dbReference type="NCBI Taxonomy" id="206669"/>
    <lineage>
        <taxon>Eukaryota</taxon>
        <taxon>Metazoa</taxon>
        <taxon>Echinodermata</taxon>
        <taxon>Eleutherozoa</taxon>
        <taxon>Echinozoa</taxon>
        <taxon>Holothuroidea</taxon>
        <taxon>Aspidochirotacea</taxon>
        <taxon>Aspidochirotida</taxon>
        <taxon>Holothuriidae</taxon>
        <taxon>Holothuria</taxon>
    </lineage>
</organism>
<dbReference type="PANTHER" id="PTHR21304">
    <property type="entry name" value="MICOS COMPLEX SUBUNIT MIC10"/>
    <property type="match status" value="1"/>
</dbReference>
<gene>
    <name evidence="10" type="ORF">HOLleu_39555</name>
</gene>
<proteinExistence type="inferred from homology"/>
<comment type="function">
    <text evidence="1 9">Component of the MICOS complex, a large protein complex of the mitochondrial inner membrane that plays crucial roles in the maintenance of crista junctions, inner membrane architecture, and formation of contact sites to the outer membrane.</text>
</comment>
<keyword evidence="6 9" id="KW-1133">Transmembrane helix</keyword>
<protein>
    <recommendedName>
        <fullName evidence="9">MICOS complex subunit MIC10</fullName>
    </recommendedName>
</protein>
<comment type="similarity">
    <text evidence="3 9">Belongs to the MICOS complex subunit Mic10 family.</text>
</comment>
<name>A0A9Q1BC05_HOLLE</name>
<dbReference type="OrthoDB" id="1916310at2759"/>
<evidence type="ECO:0000256" key="2">
    <source>
        <dbReference type="ARBA" id="ARBA00004434"/>
    </source>
</evidence>
<sequence>MSEQKAKRSEDVLGLKWDRCLSDSVIKIAGGLGIGVIVSVFFFKRRPWPIAFGGGVGLGMGYANCQHEFNDPYNLRARLTKISLKTEIKPEELKIKVEEKEVKPITDNPTESSK</sequence>
<dbReference type="AlphaFoldDB" id="A0A9Q1BC05"/>
<dbReference type="InterPro" id="IPR007512">
    <property type="entry name" value="Mic10"/>
</dbReference>
<evidence type="ECO:0000256" key="7">
    <source>
        <dbReference type="ARBA" id="ARBA00023128"/>
    </source>
</evidence>
<dbReference type="EMBL" id="JAIZAY010000021">
    <property type="protein sequence ID" value="KAJ8022146.1"/>
    <property type="molecule type" value="Genomic_DNA"/>
</dbReference>
<feature type="transmembrane region" description="Helical" evidence="9">
    <location>
        <begin position="25"/>
        <end position="43"/>
    </location>
</feature>
<comment type="subunit">
    <text evidence="9">Component of the mitochondrial contact site and cristae organizing system (MICOS) complex.</text>
</comment>
<keyword evidence="7 9" id="KW-0496">Mitochondrion</keyword>
<accession>A0A9Q1BC05</accession>
<evidence type="ECO:0000313" key="11">
    <source>
        <dbReference type="Proteomes" id="UP001152320"/>
    </source>
</evidence>
<comment type="subcellular location">
    <subcellularLocation>
        <location evidence="2 9">Mitochondrion inner membrane</location>
        <topology evidence="2 9">Single-pass membrane protein</topology>
    </subcellularLocation>
</comment>
<evidence type="ECO:0000313" key="10">
    <source>
        <dbReference type="EMBL" id="KAJ8022146.1"/>
    </source>
</evidence>
<comment type="caution">
    <text evidence="10">The sequence shown here is derived from an EMBL/GenBank/DDBJ whole genome shotgun (WGS) entry which is preliminary data.</text>
</comment>
<reference evidence="10" key="1">
    <citation type="submission" date="2021-10" db="EMBL/GenBank/DDBJ databases">
        <title>Tropical sea cucumber genome reveals ecological adaptation and Cuvierian tubules defense mechanism.</title>
        <authorList>
            <person name="Chen T."/>
        </authorList>
    </citation>
    <scope>NUCLEOTIDE SEQUENCE</scope>
    <source>
        <strain evidence="10">Nanhai2018</strain>
        <tissue evidence="10">Muscle</tissue>
    </source>
</reference>
<keyword evidence="11" id="KW-1185">Reference proteome</keyword>
<dbReference type="PANTHER" id="PTHR21304:SF0">
    <property type="entry name" value="MICOS COMPLEX SUBUNIT MIC10"/>
    <property type="match status" value="1"/>
</dbReference>
<dbReference type="Proteomes" id="UP001152320">
    <property type="component" value="Chromosome 21"/>
</dbReference>
<keyword evidence="5 9" id="KW-0999">Mitochondrion inner membrane</keyword>
<keyword evidence="4 9" id="KW-0812">Transmembrane</keyword>
<evidence type="ECO:0000256" key="6">
    <source>
        <dbReference type="ARBA" id="ARBA00022989"/>
    </source>
</evidence>